<feature type="domain" description="Peptidase S8/S53" evidence="5">
    <location>
        <begin position="27"/>
        <end position="109"/>
    </location>
</feature>
<dbReference type="OrthoDB" id="206201at2759"/>
<protein>
    <submittedName>
        <fullName evidence="6">Proprotein convertase subtilisin/kexin type 9</fullName>
    </submittedName>
</protein>
<dbReference type="PANTHER" id="PTHR43806">
    <property type="entry name" value="PEPTIDASE S8"/>
    <property type="match status" value="1"/>
</dbReference>
<keyword evidence="2" id="KW-0645">Protease</keyword>
<evidence type="ECO:0000256" key="4">
    <source>
        <dbReference type="PROSITE-ProRule" id="PRU01240"/>
    </source>
</evidence>
<evidence type="ECO:0000259" key="5">
    <source>
        <dbReference type="Pfam" id="PF00082"/>
    </source>
</evidence>
<accession>A0A2J7ZI14</accession>
<comment type="caution">
    <text evidence="4">Lacks conserved residue(s) required for the propagation of feature annotation.</text>
</comment>
<reference evidence="6 7" key="1">
    <citation type="journal article" date="2017" name="Mol. Biol. Evol.">
        <title>The 4-celled Tetrabaena socialis nuclear genome reveals the essential components for genetic control of cell number at the origin of multicellularity in the volvocine lineage.</title>
        <authorList>
            <person name="Featherston J."/>
            <person name="Arakaki Y."/>
            <person name="Hanschen E.R."/>
            <person name="Ferris P.J."/>
            <person name="Michod R.E."/>
            <person name="Olson B.J.S.C."/>
            <person name="Nozaki H."/>
            <person name="Durand P.M."/>
        </authorList>
    </citation>
    <scope>NUCLEOTIDE SEQUENCE [LARGE SCALE GENOMIC DNA]</scope>
    <source>
        <strain evidence="6 7">NIES-571</strain>
    </source>
</reference>
<proteinExistence type="inferred from homology"/>
<dbReference type="GO" id="GO:0005829">
    <property type="term" value="C:cytosol"/>
    <property type="evidence" value="ECO:0007669"/>
    <property type="project" value="TreeGrafter"/>
</dbReference>
<dbReference type="SUPFAM" id="SSF52743">
    <property type="entry name" value="Subtilisin-like"/>
    <property type="match status" value="1"/>
</dbReference>
<dbReference type="GO" id="GO:0008240">
    <property type="term" value="F:tripeptidyl-peptidase activity"/>
    <property type="evidence" value="ECO:0007669"/>
    <property type="project" value="TreeGrafter"/>
</dbReference>
<dbReference type="Proteomes" id="UP000236333">
    <property type="component" value="Unassembled WGS sequence"/>
</dbReference>
<gene>
    <name evidence="6" type="ORF">TSOC_014297</name>
</gene>
<dbReference type="InterPro" id="IPR036852">
    <property type="entry name" value="Peptidase_S8/S53_dom_sf"/>
</dbReference>
<keyword evidence="3" id="KW-0378">Hydrolase</keyword>
<dbReference type="PROSITE" id="PS51892">
    <property type="entry name" value="SUBTILASE"/>
    <property type="match status" value="1"/>
</dbReference>
<dbReference type="InterPro" id="IPR000209">
    <property type="entry name" value="Peptidase_S8/S53_dom"/>
</dbReference>
<dbReference type="GO" id="GO:0006508">
    <property type="term" value="P:proteolysis"/>
    <property type="evidence" value="ECO:0007669"/>
    <property type="project" value="UniProtKB-KW"/>
</dbReference>
<evidence type="ECO:0000313" key="7">
    <source>
        <dbReference type="Proteomes" id="UP000236333"/>
    </source>
</evidence>
<dbReference type="Gene3D" id="3.40.50.200">
    <property type="entry name" value="Peptidase S8/S53 domain"/>
    <property type="match status" value="1"/>
</dbReference>
<dbReference type="AlphaFoldDB" id="A0A2J7ZI14"/>
<name>A0A2J7ZI14_9CHLO</name>
<feature type="non-terminal residue" evidence="6">
    <location>
        <position position="117"/>
    </location>
</feature>
<evidence type="ECO:0000256" key="1">
    <source>
        <dbReference type="ARBA" id="ARBA00011073"/>
    </source>
</evidence>
<dbReference type="Pfam" id="PF00082">
    <property type="entry name" value="Peptidase_S8"/>
    <property type="match status" value="1"/>
</dbReference>
<dbReference type="GO" id="GO:0004252">
    <property type="term" value="F:serine-type endopeptidase activity"/>
    <property type="evidence" value="ECO:0007669"/>
    <property type="project" value="InterPro"/>
</dbReference>
<comment type="caution">
    <text evidence="6">The sequence shown here is derived from an EMBL/GenBank/DDBJ whole genome shotgun (WGS) entry which is preliminary data.</text>
</comment>
<evidence type="ECO:0000313" key="6">
    <source>
        <dbReference type="EMBL" id="PNG99913.1"/>
    </source>
</evidence>
<sequence>MGQHDLTTALSQSKLCTSVCAVCGWVGSWSRVLSEAVQQLVREHGVLVVVASGNSELDSCTIVPANVPEALTVAASNLDGKFGPQPRGGREPTYRWANTGACVDIFAPGVEIFGACG</sequence>
<evidence type="ECO:0000256" key="2">
    <source>
        <dbReference type="ARBA" id="ARBA00022670"/>
    </source>
</evidence>
<dbReference type="EMBL" id="PGGS01001954">
    <property type="protein sequence ID" value="PNG99913.1"/>
    <property type="molecule type" value="Genomic_DNA"/>
</dbReference>
<keyword evidence="3" id="KW-0720">Serine protease</keyword>
<keyword evidence="7" id="KW-1185">Reference proteome</keyword>
<dbReference type="InterPro" id="IPR050131">
    <property type="entry name" value="Peptidase_S8_subtilisin-like"/>
</dbReference>
<organism evidence="6 7">
    <name type="scientific">Tetrabaena socialis</name>
    <dbReference type="NCBI Taxonomy" id="47790"/>
    <lineage>
        <taxon>Eukaryota</taxon>
        <taxon>Viridiplantae</taxon>
        <taxon>Chlorophyta</taxon>
        <taxon>core chlorophytes</taxon>
        <taxon>Chlorophyceae</taxon>
        <taxon>CS clade</taxon>
        <taxon>Chlamydomonadales</taxon>
        <taxon>Tetrabaenaceae</taxon>
        <taxon>Tetrabaena</taxon>
    </lineage>
</organism>
<dbReference type="PANTHER" id="PTHR43806:SF14">
    <property type="entry name" value="TRIPEPTIDYL-PEPTIDASE 2"/>
    <property type="match status" value="1"/>
</dbReference>
<evidence type="ECO:0000256" key="3">
    <source>
        <dbReference type="ARBA" id="ARBA00022825"/>
    </source>
</evidence>
<comment type="similarity">
    <text evidence="1 4">Belongs to the peptidase S8 family.</text>
</comment>